<evidence type="ECO:0000313" key="2">
    <source>
        <dbReference type="Proteomes" id="UP001231518"/>
    </source>
</evidence>
<reference evidence="1" key="1">
    <citation type="submission" date="2023-03" db="EMBL/GenBank/DDBJ databases">
        <title>Chromosome-level genomes of two armyworms, Mythimna separata and Mythimna loreyi, provide insights into the biosynthesis and reception of sex pheromones.</title>
        <authorList>
            <person name="Zhao H."/>
        </authorList>
    </citation>
    <scope>NUCLEOTIDE SEQUENCE</scope>
    <source>
        <strain evidence="1">BeijingLab</strain>
        <tissue evidence="1">Pupa</tissue>
    </source>
</reference>
<dbReference type="AlphaFoldDB" id="A0AAD8DPN1"/>
<dbReference type="Gene3D" id="2.130.10.10">
    <property type="entry name" value="YVTN repeat-like/Quinoprotein amine dehydrogenase"/>
    <property type="match status" value="1"/>
</dbReference>
<dbReference type="EMBL" id="JARGEI010000019">
    <property type="protein sequence ID" value="KAJ8714741.1"/>
    <property type="molecule type" value="Genomic_DNA"/>
</dbReference>
<dbReference type="Proteomes" id="UP001231518">
    <property type="component" value="Chromosome 13"/>
</dbReference>
<protein>
    <submittedName>
        <fullName evidence="1">Uncharacterized protein</fullName>
    </submittedName>
</protein>
<gene>
    <name evidence="1" type="ORF">PYW07_002966</name>
</gene>
<evidence type="ECO:0000313" key="1">
    <source>
        <dbReference type="EMBL" id="KAJ8714741.1"/>
    </source>
</evidence>
<name>A0AAD8DPN1_MYTSE</name>
<accession>A0AAD8DPN1</accession>
<sequence length="653" mass="76664">MSHEDSKIDLIKKRKEATFVAQELDNNAPVDKIIEQLEGQLKKNNNIYTLYSQTVRQRRTTASKYRDNKHFLLVGHPLNVFSEDWDGGVTTGYFETFSHKSLLPKMISLIRNIDKKDPVTEYMKKKMIWQDTMQDYKRIMSRMSRKRKYEWINDEVLECPKQLVEIAAYYEQNPDPYFESSYNWYYAGHGNMLMISLNGLDYLLHSEFSCLYISHFMRYNLLIEDDTVVTFDCGEDLNILETISSQYIIALRTKHKIFVLKIHETDGSIQLEKLKEMESTLPFTGISFDEYHKNILYVTTLDYKLTVVNIDRMTGRSRQLRGNFTSLIDNWSTVIGSDRGYFTHVSKGSITLYDKRTNSAFQRWKNLRRITDDIACNDISVASHATDKRLLYFGTDHHLFLMDLRYNKKEKNKLKVVQRWTHGMQCLPTYMSVCKFDFNKELVTLSSQWCEDLCVVSNHADRLTRHTDISSVTIPYRPPSILQVLNEAREKMLCCDLNNPLENRLSTSITGLLVLEQDDKYNLLMLNSLGDVSYHTLCPQYMTAFFDDTSTEVLNDWSKAYKRQPKDLEVSSVEDISNIWKKLKRIPDDFKLGENKFYRKEDKFSEKEIYDAVENEDIDSGLLEIWPKTGFEETRDESSLNLFFCNDDSEIKQ</sequence>
<dbReference type="SUPFAM" id="SSF101908">
    <property type="entry name" value="Putative isomerase YbhE"/>
    <property type="match status" value="1"/>
</dbReference>
<keyword evidence="2" id="KW-1185">Reference proteome</keyword>
<comment type="caution">
    <text evidence="1">The sequence shown here is derived from an EMBL/GenBank/DDBJ whole genome shotgun (WGS) entry which is preliminary data.</text>
</comment>
<dbReference type="InterPro" id="IPR015943">
    <property type="entry name" value="WD40/YVTN_repeat-like_dom_sf"/>
</dbReference>
<proteinExistence type="predicted"/>
<organism evidence="1 2">
    <name type="scientific">Mythimna separata</name>
    <name type="common">Oriental armyworm</name>
    <name type="synonym">Pseudaletia separata</name>
    <dbReference type="NCBI Taxonomy" id="271217"/>
    <lineage>
        <taxon>Eukaryota</taxon>
        <taxon>Metazoa</taxon>
        <taxon>Ecdysozoa</taxon>
        <taxon>Arthropoda</taxon>
        <taxon>Hexapoda</taxon>
        <taxon>Insecta</taxon>
        <taxon>Pterygota</taxon>
        <taxon>Neoptera</taxon>
        <taxon>Endopterygota</taxon>
        <taxon>Lepidoptera</taxon>
        <taxon>Glossata</taxon>
        <taxon>Ditrysia</taxon>
        <taxon>Noctuoidea</taxon>
        <taxon>Noctuidae</taxon>
        <taxon>Noctuinae</taxon>
        <taxon>Hadenini</taxon>
        <taxon>Mythimna</taxon>
    </lineage>
</organism>